<dbReference type="OrthoDB" id="4078873at2759"/>
<dbReference type="GO" id="GO:0005886">
    <property type="term" value="C:plasma membrane"/>
    <property type="evidence" value="ECO:0007669"/>
    <property type="project" value="TreeGrafter"/>
</dbReference>
<dbReference type="AlphaFoldDB" id="A0A9P8Q5A5"/>
<feature type="non-terminal residue" evidence="7">
    <location>
        <position position="1"/>
    </location>
</feature>
<evidence type="ECO:0000256" key="3">
    <source>
        <dbReference type="ARBA" id="ARBA00022692"/>
    </source>
</evidence>
<reference evidence="7" key="1">
    <citation type="journal article" date="2021" name="Open Biol.">
        <title>Shared evolutionary footprints suggest mitochondrial oxidative damage underlies multiple complex I losses in fungi.</title>
        <authorList>
            <person name="Schikora-Tamarit M.A."/>
            <person name="Marcet-Houben M."/>
            <person name="Nosek J."/>
            <person name="Gabaldon T."/>
        </authorList>
    </citation>
    <scope>NUCLEOTIDE SEQUENCE</scope>
    <source>
        <strain evidence="7">CBS2887</strain>
    </source>
</reference>
<evidence type="ECO:0000313" key="8">
    <source>
        <dbReference type="Proteomes" id="UP000774326"/>
    </source>
</evidence>
<dbReference type="PANTHER" id="PTHR23501">
    <property type="entry name" value="MAJOR FACILITATOR SUPERFAMILY"/>
    <property type="match status" value="1"/>
</dbReference>
<feature type="transmembrane region" description="Helical" evidence="6">
    <location>
        <begin position="77"/>
        <end position="98"/>
    </location>
</feature>
<evidence type="ECO:0000256" key="4">
    <source>
        <dbReference type="ARBA" id="ARBA00022989"/>
    </source>
</evidence>
<keyword evidence="4 6" id="KW-1133">Transmembrane helix</keyword>
<evidence type="ECO:0000256" key="2">
    <source>
        <dbReference type="ARBA" id="ARBA00008335"/>
    </source>
</evidence>
<evidence type="ECO:0000256" key="1">
    <source>
        <dbReference type="ARBA" id="ARBA00004141"/>
    </source>
</evidence>
<evidence type="ECO:0000256" key="6">
    <source>
        <dbReference type="SAM" id="Phobius"/>
    </source>
</evidence>
<dbReference type="PANTHER" id="PTHR23501:SF87">
    <property type="entry name" value="SIDEROPHORE IRON TRANSPORTER 2"/>
    <property type="match status" value="1"/>
</dbReference>
<dbReference type="GO" id="GO:0015343">
    <property type="term" value="F:siderophore-iron transmembrane transporter activity"/>
    <property type="evidence" value="ECO:0007669"/>
    <property type="project" value="TreeGrafter"/>
</dbReference>
<organism evidence="7 8">
    <name type="scientific">Wickerhamomyces pijperi</name>
    <name type="common">Yeast</name>
    <name type="synonym">Pichia pijperi</name>
    <dbReference type="NCBI Taxonomy" id="599730"/>
    <lineage>
        <taxon>Eukaryota</taxon>
        <taxon>Fungi</taxon>
        <taxon>Dikarya</taxon>
        <taxon>Ascomycota</taxon>
        <taxon>Saccharomycotina</taxon>
        <taxon>Saccharomycetes</taxon>
        <taxon>Phaffomycetales</taxon>
        <taxon>Wickerhamomycetaceae</taxon>
        <taxon>Wickerhamomyces</taxon>
    </lineage>
</organism>
<comment type="subcellular location">
    <subcellularLocation>
        <location evidence="1">Membrane</location>
        <topology evidence="1">Multi-pass membrane protein</topology>
    </subcellularLocation>
</comment>
<comment type="similarity">
    <text evidence="2">Belongs to the major facilitator superfamily.</text>
</comment>
<feature type="non-terminal residue" evidence="7">
    <location>
        <position position="127"/>
    </location>
</feature>
<dbReference type="Proteomes" id="UP000774326">
    <property type="component" value="Unassembled WGS sequence"/>
</dbReference>
<dbReference type="EMBL" id="JAEUBG010002550">
    <property type="protein sequence ID" value="KAH3684368.1"/>
    <property type="molecule type" value="Genomic_DNA"/>
</dbReference>
<evidence type="ECO:0000256" key="5">
    <source>
        <dbReference type="ARBA" id="ARBA00023136"/>
    </source>
</evidence>
<keyword evidence="3 6" id="KW-0812">Transmembrane</keyword>
<evidence type="ECO:0000313" key="7">
    <source>
        <dbReference type="EMBL" id="KAH3684368.1"/>
    </source>
</evidence>
<gene>
    <name evidence="7" type="ORF">WICPIJ_004660</name>
</gene>
<sequence>YAACQNVQTYVCAEILYAVGKIGYRVFQQVFIADTSSLINRGLMSQLPDAIAAVPSLYVGSVIQDAFIEHSTWRWGYGMWAIVMFVSCLVLTTMMYIVDRKTKSTGQDKIIKSFEGLPEGNFFKKAG</sequence>
<comment type="caution">
    <text evidence="7">The sequence shown here is derived from an EMBL/GenBank/DDBJ whole genome shotgun (WGS) entry which is preliminary data.</text>
</comment>
<reference evidence="7" key="2">
    <citation type="submission" date="2021-01" db="EMBL/GenBank/DDBJ databases">
        <authorList>
            <person name="Schikora-Tamarit M.A."/>
        </authorList>
    </citation>
    <scope>NUCLEOTIDE SEQUENCE</scope>
    <source>
        <strain evidence="7">CBS2887</strain>
    </source>
</reference>
<accession>A0A9P8Q5A5</accession>
<keyword evidence="5 6" id="KW-0472">Membrane</keyword>
<name>A0A9P8Q5A5_WICPI</name>
<protein>
    <recommendedName>
        <fullName evidence="9">Siderophore iron transporter</fullName>
    </recommendedName>
</protein>
<proteinExistence type="inferred from homology"/>
<keyword evidence="8" id="KW-1185">Reference proteome</keyword>
<evidence type="ECO:0008006" key="9">
    <source>
        <dbReference type="Google" id="ProtNLM"/>
    </source>
</evidence>